<sequence length="210" mass="21889">MVSDASISIFIDVVVVQNGQYMRPRRPRHSALAAVKPGLFACSVASPWHSHRDWNRPIKYAHVRDLLPLGMARIASLVRLARWVPRLHACLGLRRLDLGAATTQADEDGTALVVVLAGAAGVGVGAGHAAGGASAANAAAATAATAATAVAAAHPHHNAALPIATAHLGLPCRSVLDYAAPVWRIAAATRQRQIHTLVTVPSKSFPRLSS</sequence>
<keyword evidence="2" id="KW-1185">Reference proteome</keyword>
<accession>A0A9P9HLM9</accession>
<proteinExistence type="predicted"/>
<dbReference type="EMBL" id="JAGTJS010000008">
    <property type="protein sequence ID" value="KAH7260043.1"/>
    <property type="molecule type" value="Genomic_DNA"/>
</dbReference>
<organism evidence="1 2">
    <name type="scientific">Fusarium solani</name>
    <name type="common">Filamentous fungus</name>
    <dbReference type="NCBI Taxonomy" id="169388"/>
    <lineage>
        <taxon>Eukaryota</taxon>
        <taxon>Fungi</taxon>
        <taxon>Dikarya</taxon>
        <taxon>Ascomycota</taxon>
        <taxon>Pezizomycotina</taxon>
        <taxon>Sordariomycetes</taxon>
        <taxon>Hypocreomycetidae</taxon>
        <taxon>Hypocreales</taxon>
        <taxon>Nectriaceae</taxon>
        <taxon>Fusarium</taxon>
        <taxon>Fusarium solani species complex</taxon>
    </lineage>
</organism>
<dbReference type="OrthoDB" id="10504649at2759"/>
<dbReference type="Proteomes" id="UP000736672">
    <property type="component" value="Unassembled WGS sequence"/>
</dbReference>
<evidence type="ECO:0000313" key="2">
    <source>
        <dbReference type="Proteomes" id="UP000736672"/>
    </source>
</evidence>
<protein>
    <submittedName>
        <fullName evidence="1">Uncharacterized protein</fullName>
    </submittedName>
</protein>
<reference evidence="1" key="1">
    <citation type="journal article" date="2021" name="Nat. Commun.">
        <title>Genetic determinants of endophytism in the Arabidopsis root mycobiome.</title>
        <authorList>
            <person name="Mesny F."/>
            <person name="Miyauchi S."/>
            <person name="Thiergart T."/>
            <person name="Pickel B."/>
            <person name="Atanasova L."/>
            <person name="Karlsson M."/>
            <person name="Huettel B."/>
            <person name="Barry K.W."/>
            <person name="Haridas S."/>
            <person name="Chen C."/>
            <person name="Bauer D."/>
            <person name="Andreopoulos W."/>
            <person name="Pangilinan J."/>
            <person name="LaButti K."/>
            <person name="Riley R."/>
            <person name="Lipzen A."/>
            <person name="Clum A."/>
            <person name="Drula E."/>
            <person name="Henrissat B."/>
            <person name="Kohler A."/>
            <person name="Grigoriev I.V."/>
            <person name="Martin F.M."/>
            <person name="Hacquard S."/>
        </authorList>
    </citation>
    <scope>NUCLEOTIDE SEQUENCE</scope>
    <source>
        <strain evidence="1">FSSC 5 MPI-SDFR-AT-0091</strain>
    </source>
</reference>
<comment type="caution">
    <text evidence="1">The sequence shown here is derived from an EMBL/GenBank/DDBJ whole genome shotgun (WGS) entry which is preliminary data.</text>
</comment>
<name>A0A9P9HLM9_FUSSL</name>
<dbReference type="AlphaFoldDB" id="A0A9P9HLM9"/>
<gene>
    <name evidence="1" type="ORF">B0J15DRAFT_275767</name>
</gene>
<evidence type="ECO:0000313" key="1">
    <source>
        <dbReference type="EMBL" id="KAH7260043.1"/>
    </source>
</evidence>